<protein>
    <submittedName>
        <fullName evidence="1">Uncharacterized protein</fullName>
    </submittedName>
</protein>
<keyword evidence="2" id="KW-1185">Reference proteome</keyword>
<proteinExistence type="predicted"/>
<dbReference type="RefSeq" id="WP_243112621.1">
    <property type="nucleotide sequence ID" value="NZ_BHGK01000001.1"/>
</dbReference>
<dbReference type="EMBL" id="BHGK01000001">
    <property type="protein sequence ID" value="GCA65966.1"/>
    <property type="molecule type" value="Genomic_DNA"/>
</dbReference>
<accession>A0A391P1X7</accession>
<gene>
    <name evidence="1" type="ORF">KGMB01110_04020</name>
</gene>
<comment type="caution">
    <text evidence="1">The sequence shown here is derived from an EMBL/GenBank/DDBJ whole genome shotgun (WGS) entry which is preliminary data.</text>
</comment>
<dbReference type="Proteomes" id="UP000265643">
    <property type="component" value="Unassembled WGS sequence"/>
</dbReference>
<sequence>MEDCEAIDAKLQMKTVKTLFLCYNQEKETGTGVRAKCLEKCEEKSNN</sequence>
<organism evidence="1 2">
    <name type="scientific">Mediterraneibacter butyricigenes</name>
    <dbReference type="NCBI Taxonomy" id="2316025"/>
    <lineage>
        <taxon>Bacteria</taxon>
        <taxon>Bacillati</taxon>
        <taxon>Bacillota</taxon>
        <taxon>Clostridia</taxon>
        <taxon>Lachnospirales</taxon>
        <taxon>Lachnospiraceae</taxon>
        <taxon>Mediterraneibacter</taxon>
    </lineage>
</organism>
<evidence type="ECO:0000313" key="1">
    <source>
        <dbReference type="EMBL" id="GCA65966.1"/>
    </source>
</evidence>
<evidence type="ECO:0000313" key="2">
    <source>
        <dbReference type="Proteomes" id="UP000265643"/>
    </source>
</evidence>
<reference evidence="2" key="1">
    <citation type="submission" date="2018-09" db="EMBL/GenBank/DDBJ databases">
        <title>Draft Genome Sequence of Mediterraneibacter sp. KCTC 15684.</title>
        <authorList>
            <person name="Kim J.S."/>
            <person name="Han K.I."/>
            <person name="Suh M.K."/>
            <person name="Lee K.C."/>
            <person name="Eom M.K."/>
            <person name="Lee J.H."/>
            <person name="Park S.H."/>
            <person name="Kang S.W."/>
            <person name="Park J.E."/>
            <person name="Oh B.S."/>
            <person name="Yu S.Y."/>
            <person name="Choi S.H."/>
            <person name="Lee D.H."/>
            <person name="Yoon H."/>
            <person name="Kim B."/>
            <person name="Yang S.J."/>
            <person name="Lee J.S."/>
        </authorList>
    </citation>
    <scope>NUCLEOTIDE SEQUENCE [LARGE SCALE GENOMIC DNA]</scope>
    <source>
        <strain evidence="2">KCTC 15684</strain>
    </source>
</reference>
<name>A0A391P1X7_9FIRM</name>
<dbReference type="AlphaFoldDB" id="A0A391P1X7"/>